<feature type="domain" description="Abortive phage infection protein C-terminal" evidence="1">
    <location>
        <begin position="242"/>
        <end position="391"/>
    </location>
</feature>
<sequence>MTALHAQQLEHALDEQFSGITAVDDLSRFEERIRRSSFLSRSLAALAVREFTGYSLERCAEFVIDSFGDQGIDAVAVDLASEEPQVLVVQAKWSSDGTATFSKSAALDLKNGLELLIAREYQRFNAKLTPLIPDLERALSNPRVQITLLPAWAGSQPMGAEAQDVLARFCDEYEDSLRLRTLRLPDFIRILRSGIAEPRIKLKAAASAVDLSPFKEPILAYHGTIGAAEVARWYEDNHHRLFQRNIRNPLGVTAVNRTLVETLRRRPEYFWYFNNGITVLCDKVITGPRGDLEMEGASIVNGAQTVASVHEAYQQTPDVVARARIGVRIISLTDCPEGFDHDVTRTTNTQNRVEPQDFIALEKVQQQLRDDFLLRLRKTYVLRRGEEAPQTQDDGCTLREAATALACAHADAELSFQANVDIDLLWDPKQHHRLFPLHRTDAVKTWRTILVLREIERQIDTQRPQWEGRAGTLADLGRLLIAHVTFRRLSQGWQEVPEVDWPTVPASIPQLVDTTVATLIHWIDTGYGPKSQVSSIFRNAERYSAVASSALVTLQGNNQAPALSPEYRASEREQHARQANAVTVIFENNALEEGTLLEFRPVPGREQQQLTPWLTADARRARATWTRQRRNCLVWAVDGAAYSPTGLAQKMLVEAGHQSRPLQGTRRWFVPQRGSLVDIADRLRQESEEEEE</sequence>
<dbReference type="AlphaFoldDB" id="A0A931B6Q8"/>
<keyword evidence="3" id="KW-1185">Reference proteome</keyword>
<comment type="caution">
    <text evidence="2">The sequence shown here is derived from an EMBL/GenBank/DDBJ whole genome shotgun (WGS) entry which is preliminary data.</text>
</comment>
<protein>
    <submittedName>
        <fullName evidence="2">AIPR family protein</fullName>
    </submittedName>
</protein>
<organism evidence="2 3">
    <name type="scientific">Streptacidiphilus fuscans</name>
    <dbReference type="NCBI Taxonomy" id="2789292"/>
    <lineage>
        <taxon>Bacteria</taxon>
        <taxon>Bacillati</taxon>
        <taxon>Actinomycetota</taxon>
        <taxon>Actinomycetes</taxon>
        <taxon>Kitasatosporales</taxon>
        <taxon>Streptomycetaceae</taxon>
        <taxon>Streptacidiphilus</taxon>
    </lineage>
</organism>
<evidence type="ECO:0000313" key="3">
    <source>
        <dbReference type="Proteomes" id="UP000657385"/>
    </source>
</evidence>
<dbReference type="Proteomes" id="UP000657385">
    <property type="component" value="Unassembled WGS sequence"/>
</dbReference>
<proteinExistence type="predicted"/>
<evidence type="ECO:0000259" key="1">
    <source>
        <dbReference type="Pfam" id="PF10592"/>
    </source>
</evidence>
<dbReference type="Pfam" id="PF10592">
    <property type="entry name" value="AIPR"/>
    <property type="match status" value="1"/>
</dbReference>
<accession>A0A931B6Q8</accession>
<dbReference type="EMBL" id="JADPRT010000015">
    <property type="protein sequence ID" value="MBF9072235.1"/>
    <property type="molecule type" value="Genomic_DNA"/>
</dbReference>
<reference evidence="2" key="1">
    <citation type="submission" date="2020-11" db="EMBL/GenBank/DDBJ databases">
        <title>Isolation and identification of active actinomycetes.</title>
        <authorList>
            <person name="Yu B."/>
        </authorList>
    </citation>
    <scope>NUCLEOTIDE SEQUENCE</scope>
    <source>
        <strain evidence="2">NEAU-YB345</strain>
    </source>
</reference>
<dbReference type="RefSeq" id="WP_196197397.1">
    <property type="nucleotide sequence ID" value="NZ_JADPRT010000015.1"/>
</dbReference>
<name>A0A931B6Q8_9ACTN</name>
<gene>
    <name evidence="2" type="ORF">I2501_29835</name>
</gene>
<dbReference type="InterPro" id="IPR018891">
    <property type="entry name" value="AIPR_C"/>
</dbReference>
<evidence type="ECO:0000313" key="2">
    <source>
        <dbReference type="EMBL" id="MBF9072235.1"/>
    </source>
</evidence>